<organism evidence="1 2">
    <name type="scientific">Prevotella lacticifex</name>
    <dbReference type="NCBI Taxonomy" id="2854755"/>
    <lineage>
        <taxon>Bacteria</taxon>
        <taxon>Pseudomonadati</taxon>
        <taxon>Bacteroidota</taxon>
        <taxon>Bacteroidia</taxon>
        <taxon>Bacteroidales</taxon>
        <taxon>Prevotellaceae</taxon>
        <taxon>Prevotella</taxon>
    </lineage>
</organism>
<accession>A0A9R1CCJ0</accession>
<evidence type="ECO:0000313" key="2">
    <source>
        <dbReference type="Proteomes" id="UP000825483"/>
    </source>
</evidence>
<name>A0A9R1CCJ0_9BACT</name>
<dbReference type="GeneID" id="72465885"/>
<sequence>MKLESAVKAVPHSQRAVYDTLSDLTHLKSLKDRIPAGSTGNAEMDEVKDKLQDLSFDKDSMSINISPVGNVSMRIVDREEPKMIKFESEKSPLKFKFWIQMLPVEATTSKLRLTIDADVPFFAKGMVEKPLQEALEKIADMMAMIPYEE</sequence>
<comment type="caution">
    <text evidence="1">The sequence shown here is derived from an EMBL/GenBank/DDBJ whole genome shotgun (WGS) entry which is preliminary data.</text>
</comment>
<reference evidence="1" key="1">
    <citation type="journal article" date="2022" name="Int. J. Syst. Evol. Microbiol.">
        <title>Prevotella lacticifex sp. nov., isolated from the rumen of cows.</title>
        <authorList>
            <person name="Shinkai T."/>
            <person name="Ikeyama N."/>
            <person name="Kumagai M."/>
            <person name="Ohmori H."/>
            <person name="Sakamoto M."/>
            <person name="Ohkuma M."/>
            <person name="Mitsumori M."/>
        </authorList>
    </citation>
    <scope>NUCLEOTIDE SEQUENCE</scope>
    <source>
        <strain evidence="1">R5076</strain>
    </source>
</reference>
<protein>
    <submittedName>
        <fullName evidence="1">Polyketide cyclase</fullName>
    </submittedName>
</protein>
<dbReference type="RefSeq" id="WP_223926658.1">
    <property type="nucleotide sequence ID" value="NZ_BPTU01000002.1"/>
</dbReference>
<gene>
    <name evidence="1" type="ORF">PRLR5076_29210</name>
</gene>
<dbReference type="AlphaFoldDB" id="A0A9R1CCJ0"/>
<dbReference type="SUPFAM" id="SSF55961">
    <property type="entry name" value="Bet v1-like"/>
    <property type="match status" value="1"/>
</dbReference>
<proteinExistence type="predicted"/>
<dbReference type="Proteomes" id="UP000825483">
    <property type="component" value="Unassembled WGS sequence"/>
</dbReference>
<evidence type="ECO:0000313" key="1">
    <source>
        <dbReference type="EMBL" id="GJG60070.1"/>
    </source>
</evidence>
<dbReference type="EMBL" id="BPUB01000002">
    <property type="protein sequence ID" value="GJG60070.1"/>
    <property type="molecule type" value="Genomic_DNA"/>
</dbReference>
<keyword evidence="2" id="KW-1185">Reference proteome</keyword>